<evidence type="ECO:0000313" key="1">
    <source>
        <dbReference type="EMBL" id="EOI53113.1"/>
    </source>
</evidence>
<proteinExistence type="predicted"/>
<evidence type="ECO:0000313" key="3">
    <source>
        <dbReference type="Proteomes" id="UP000013750"/>
    </source>
</evidence>
<gene>
    <name evidence="2" type="ORF">I592_04025</name>
    <name evidence="1" type="ORF">UKC_04021</name>
</gene>
<protein>
    <submittedName>
        <fullName evidence="1">Uncharacterized protein</fullName>
    </submittedName>
</protein>
<comment type="caution">
    <text evidence="1">The sequence shown here is derived from an EMBL/GenBank/DDBJ whole genome shotgun (WGS) entry which is preliminary data.</text>
</comment>
<dbReference type="Proteomes" id="UP000013750">
    <property type="component" value="Unassembled WGS sequence"/>
</dbReference>
<dbReference type="EMBL" id="ASWH01000003">
    <property type="protein sequence ID" value="EOW78432.1"/>
    <property type="molecule type" value="Genomic_DNA"/>
</dbReference>
<reference evidence="1 3" key="1">
    <citation type="submission" date="2013-02" db="EMBL/GenBank/DDBJ databases">
        <title>The Genome Sequence of Enterococcus gilvus ATCC BAA-350.</title>
        <authorList>
            <consortium name="The Broad Institute Genome Sequencing Platform"/>
            <consortium name="The Broad Institute Genome Sequencing Center for Infectious Disease"/>
            <person name="Earl A.M."/>
            <person name="Gilmore M.S."/>
            <person name="Lebreton F."/>
            <person name="Walker B."/>
            <person name="Young S.K."/>
            <person name="Zeng Q."/>
            <person name="Gargeya S."/>
            <person name="Fitzgerald M."/>
            <person name="Haas B."/>
            <person name="Abouelleil A."/>
            <person name="Alvarado L."/>
            <person name="Arachchi H.M."/>
            <person name="Berlin A.M."/>
            <person name="Chapman S.B."/>
            <person name="Dewar J."/>
            <person name="Goldberg J."/>
            <person name="Griggs A."/>
            <person name="Gujja S."/>
            <person name="Hansen M."/>
            <person name="Howarth C."/>
            <person name="Imamovic A."/>
            <person name="Larimer J."/>
            <person name="McCowan C."/>
            <person name="Murphy C."/>
            <person name="Neiman D."/>
            <person name="Pearson M."/>
            <person name="Priest M."/>
            <person name="Roberts A."/>
            <person name="Saif S."/>
            <person name="Shea T."/>
            <person name="Sisk P."/>
            <person name="Sykes S."/>
            <person name="Wortman J."/>
            <person name="Nusbaum C."/>
            <person name="Birren B."/>
        </authorList>
    </citation>
    <scope>NUCLEOTIDE SEQUENCE [LARGE SCALE GENOMIC DNA]</scope>
    <source>
        <strain evidence="1 3">ATCC BAA-350</strain>
    </source>
</reference>
<dbReference type="PATRIC" id="fig|1158614.3.peg.4012"/>
<name>R2XEQ8_9ENTE</name>
<dbReference type="RefSeq" id="WP_010782339.1">
    <property type="nucleotide sequence ID" value="NZ_ASWH01000003.1"/>
</dbReference>
<evidence type="ECO:0000313" key="4">
    <source>
        <dbReference type="Proteomes" id="UP000014160"/>
    </source>
</evidence>
<keyword evidence="4" id="KW-1185">Reference proteome</keyword>
<sequence length="88" mass="10442">MRDILPFYFIRERRDVVFVDPKGEIGLFWEENIKRENDRSHDLQLPSSGLVTQAGNTKSRYPIQDEAHNLYNPETEKILNKLRRIGQQ</sequence>
<evidence type="ECO:0000313" key="2">
    <source>
        <dbReference type="EMBL" id="EOW78432.1"/>
    </source>
</evidence>
<dbReference type="Proteomes" id="UP000014160">
    <property type="component" value="Unassembled WGS sequence"/>
</dbReference>
<reference evidence="2 4" key="2">
    <citation type="submission" date="2013-03" db="EMBL/GenBank/DDBJ databases">
        <title>The Genome Sequence of Enterococcus gilvus ATCC BAA-350 (PacBio/Illumina hybrid assembly).</title>
        <authorList>
            <consortium name="The Broad Institute Genomics Platform"/>
            <consortium name="The Broad Institute Genome Sequencing Center for Infectious Disease"/>
            <person name="Earl A."/>
            <person name="Russ C."/>
            <person name="Gilmore M."/>
            <person name="Surin D."/>
            <person name="Walker B."/>
            <person name="Young S."/>
            <person name="Zeng Q."/>
            <person name="Gargeya S."/>
            <person name="Fitzgerald M."/>
            <person name="Haas B."/>
            <person name="Abouelleil A."/>
            <person name="Allen A.W."/>
            <person name="Alvarado L."/>
            <person name="Arachchi H.M."/>
            <person name="Berlin A.M."/>
            <person name="Chapman S.B."/>
            <person name="Gainer-Dewar J."/>
            <person name="Goldberg J."/>
            <person name="Griggs A."/>
            <person name="Gujja S."/>
            <person name="Hansen M."/>
            <person name="Howarth C."/>
            <person name="Imamovic A."/>
            <person name="Ireland A."/>
            <person name="Larimer J."/>
            <person name="McCowan C."/>
            <person name="Murphy C."/>
            <person name="Pearson M."/>
            <person name="Poon T.W."/>
            <person name="Priest M."/>
            <person name="Roberts A."/>
            <person name="Saif S."/>
            <person name="Shea T."/>
            <person name="Sisk P."/>
            <person name="Sykes S."/>
            <person name="Wortman J."/>
            <person name="Nusbaum C."/>
            <person name="Birren B."/>
        </authorList>
    </citation>
    <scope>NUCLEOTIDE SEQUENCE [LARGE SCALE GENOMIC DNA]</scope>
    <source>
        <strain evidence="2 4">ATCC BAA-350</strain>
    </source>
</reference>
<dbReference type="EMBL" id="AJDQ01000017">
    <property type="protein sequence ID" value="EOI53113.1"/>
    <property type="molecule type" value="Genomic_DNA"/>
</dbReference>
<organism evidence="1 3">
    <name type="scientific">Enterococcus gilvus ATCC BAA-350</name>
    <dbReference type="NCBI Taxonomy" id="1158614"/>
    <lineage>
        <taxon>Bacteria</taxon>
        <taxon>Bacillati</taxon>
        <taxon>Bacillota</taxon>
        <taxon>Bacilli</taxon>
        <taxon>Lactobacillales</taxon>
        <taxon>Enterococcaceae</taxon>
        <taxon>Enterococcus</taxon>
    </lineage>
</organism>
<dbReference type="HOGENOM" id="CLU_2698968_0_0_9"/>
<dbReference type="AlphaFoldDB" id="R2XEQ8"/>
<accession>R2XEQ8</accession>